<comment type="subcellular location">
    <subcellularLocation>
        <location evidence="1 7">Cell membrane</location>
        <topology evidence="1 7">Multi-pass membrane protein</topology>
    </subcellularLocation>
</comment>
<dbReference type="PATRIC" id="fig|443610.3.peg.934"/>
<comment type="similarity">
    <text evidence="7">Belongs to the binding-protein-dependent transport system permease family.</text>
</comment>
<dbReference type="PANTHER" id="PTHR30193">
    <property type="entry name" value="ABC TRANSPORTER PERMEASE PROTEIN"/>
    <property type="match status" value="1"/>
</dbReference>
<dbReference type="SUPFAM" id="SSF160964">
    <property type="entry name" value="MalF N-terminal region-like"/>
    <property type="match status" value="1"/>
</dbReference>
<dbReference type="STRING" id="443610.VE25_13465"/>
<dbReference type="EMBL" id="JZEX01000119">
    <property type="protein sequence ID" value="KKB11317.1"/>
    <property type="molecule type" value="Genomic_DNA"/>
</dbReference>
<dbReference type="Pfam" id="PF00528">
    <property type="entry name" value="BPD_transp_1"/>
    <property type="match status" value="1"/>
</dbReference>
<dbReference type="Proteomes" id="UP000033632">
    <property type="component" value="Unassembled WGS sequence"/>
</dbReference>
<gene>
    <name evidence="9" type="ORF">VE25_13465</name>
</gene>
<feature type="transmembrane region" description="Helical" evidence="7">
    <location>
        <begin position="66"/>
        <end position="95"/>
    </location>
</feature>
<keyword evidence="4 7" id="KW-0812">Transmembrane</keyword>
<accession>A0A0F5FT17</accession>
<evidence type="ECO:0000313" key="9">
    <source>
        <dbReference type="EMBL" id="KKB11317.1"/>
    </source>
</evidence>
<dbReference type="RefSeq" id="WP_046109142.1">
    <property type="nucleotide sequence ID" value="NZ_JZEX01000119.1"/>
</dbReference>
<keyword evidence="10" id="KW-1185">Reference proteome</keyword>
<dbReference type="PROSITE" id="PS50928">
    <property type="entry name" value="ABC_TM1"/>
    <property type="match status" value="1"/>
</dbReference>
<keyword evidence="5 7" id="KW-1133">Transmembrane helix</keyword>
<evidence type="ECO:0000256" key="4">
    <source>
        <dbReference type="ARBA" id="ARBA00022692"/>
    </source>
</evidence>
<evidence type="ECO:0000259" key="8">
    <source>
        <dbReference type="PROSITE" id="PS50928"/>
    </source>
</evidence>
<dbReference type="AlphaFoldDB" id="A0A0F5FT17"/>
<dbReference type="InterPro" id="IPR035906">
    <property type="entry name" value="MetI-like_sf"/>
</dbReference>
<keyword evidence="2 7" id="KW-0813">Transport</keyword>
<dbReference type="CDD" id="cd06261">
    <property type="entry name" value="TM_PBP2"/>
    <property type="match status" value="1"/>
</dbReference>
<evidence type="ECO:0000256" key="3">
    <source>
        <dbReference type="ARBA" id="ARBA00022475"/>
    </source>
</evidence>
<organism evidence="9 10">
    <name type="scientific">Devosia geojensis</name>
    <dbReference type="NCBI Taxonomy" id="443610"/>
    <lineage>
        <taxon>Bacteria</taxon>
        <taxon>Pseudomonadati</taxon>
        <taxon>Pseudomonadota</taxon>
        <taxon>Alphaproteobacteria</taxon>
        <taxon>Hyphomicrobiales</taxon>
        <taxon>Devosiaceae</taxon>
        <taxon>Devosia</taxon>
    </lineage>
</organism>
<evidence type="ECO:0000256" key="2">
    <source>
        <dbReference type="ARBA" id="ARBA00022448"/>
    </source>
</evidence>
<dbReference type="InterPro" id="IPR000515">
    <property type="entry name" value="MetI-like"/>
</dbReference>
<protein>
    <recommendedName>
        <fullName evidence="8">ABC transmembrane type-1 domain-containing protein</fullName>
    </recommendedName>
</protein>
<evidence type="ECO:0000256" key="7">
    <source>
        <dbReference type="RuleBase" id="RU363032"/>
    </source>
</evidence>
<evidence type="ECO:0000256" key="1">
    <source>
        <dbReference type="ARBA" id="ARBA00004651"/>
    </source>
</evidence>
<keyword evidence="3" id="KW-1003">Cell membrane</keyword>
<dbReference type="SUPFAM" id="SSF161098">
    <property type="entry name" value="MetI-like"/>
    <property type="match status" value="1"/>
</dbReference>
<dbReference type="GO" id="GO:0005886">
    <property type="term" value="C:plasma membrane"/>
    <property type="evidence" value="ECO:0007669"/>
    <property type="project" value="UniProtKB-SubCell"/>
</dbReference>
<feature type="transmembrane region" description="Helical" evidence="7">
    <location>
        <begin position="263"/>
        <end position="285"/>
    </location>
</feature>
<dbReference type="PANTHER" id="PTHR30193:SF41">
    <property type="entry name" value="DIACETYLCHITOBIOSE UPTAKE SYSTEM PERMEASE PROTEIN NGCF"/>
    <property type="match status" value="1"/>
</dbReference>
<sequence length="292" mass="32087">MNHVFRRHVGAALVLLLPALLFAGVFLVYPLANGVYLSFTNASALRPTSRFIGLGNYEYLLATPEFYIVLFNSVVLVGGAILLSMVAGLGLALLVNRRLPGVALFRAGVFQIWIVPWISVAILWGWIFNADYGIVNYMLMGIGIIDEPIGWFSGSTTARIVIVLGFAWRMIPFMMVVSLAALQSIPSEVLEAASVDGATPVQRFMRITLPLLRPMLVTLALLQLVKLFQEITLPWILTQGGPMNATSTLSLYTYKLAFQQWDYGLAAAAGTVWLVLLGLVGLIAMQFTRRSF</sequence>
<reference evidence="9 10" key="1">
    <citation type="submission" date="2015-03" db="EMBL/GenBank/DDBJ databases">
        <authorList>
            <person name="Hassan Y.I."/>
            <person name="Lepp D."/>
            <person name="Li X.-Z."/>
            <person name="Zhou T."/>
        </authorList>
    </citation>
    <scope>NUCLEOTIDE SEQUENCE [LARGE SCALE GENOMIC DNA]</scope>
    <source>
        <strain evidence="9 10">BD-c194</strain>
    </source>
</reference>
<dbReference type="GO" id="GO:0055085">
    <property type="term" value="P:transmembrane transport"/>
    <property type="evidence" value="ECO:0007669"/>
    <property type="project" value="InterPro"/>
</dbReference>
<dbReference type="InterPro" id="IPR051393">
    <property type="entry name" value="ABC_transporter_permease"/>
</dbReference>
<name>A0A0F5FT17_9HYPH</name>
<feature type="transmembrane region" description="Helical" evidence="7">
    <location>
        <begin position="12"/>
        <end position="32"/>
    </location>
</feature>
<proteinExistence type="inferred from homology"/>
<evidence type="ECO:0000256" key="5">
    <source>
        <dbReference type="ARBA" id="ARBA00022989"/>
    </source>
</evidence>
<evidence type="ECO:0000313" key="10">
    <source>
        <dbReference type="Proteomes" id="UP000033632"/>
    </source>
</evidence>
<comment type="caution">
    <text evidence="9">The sequence shown here is derived from an EMBL/GenBank/DDBJ whole genome shotgun (WGS) entry which is preliminary data.</text>
</comment>
<feature type="domain" description="ABC transmembrane type-1" evidence="8">
    <location>
        <begin position="70"/>
        <end position="284"/>
    </location>
</feature>
<feature type="transmembrane region" description="Helical" evidence="7">
    <location>
        <begin position="107"/>
        <end position="128"/>
    </location>
</feature>
<keyword evidence="6 7" id="KW-0472">Membrane</keyword>
<evidence type="ECO:0000256" key="6">
    <source>
        <dbReference type="ARBA" id="ARBA00023136"/>
    </source>
</evidence>
<dbReference type="Gene3D" id="1.10.3720.10">
    <property type="entry name" value="MetI-like"/>
    <property type="match status" value="1"/>
</dbReference>
<dbReference type="OrthoDB" id="7375219at2"/>